<dbReference type="OrthoDB" id="109980at2759"/>
<dbReference type="EMBL" id="NBNE01000480">
    <property type="protein sequence ID" value="OWZ19161.1"/>
    <property type="molecule type" value="Genomic_DNA"/>
</dbReference>
<organism evidence="1 2">
    <name type="scientific">Phytophthora megakarya</name>
    <dbReference type="NCBI Taxonomy" id="4795"/>
    <lineage>
        <taxon>Eukaryota</taxon>
        <taxon>Sar</taxon>
        <taxon>Stramenopiles</taxon>
        <taxon>Oomycota</taxon>
        <taxon>Peronosporomycetes</taxon>
        <taxon>Peronosporales</taxon>
        <taxon>Peronosporaceae</taxon>
        <taxon>Phytophthora</taxon>
    </lineage>
</organism>
<sequence>MYITYVRNRTPMSMLGYRTPYARVYGKPPNVKELPVWGSVCFAHAPAVLRKHKKLSALPVSVNIGRGKRYRLWDIYNNKYNLSRDVQLL</sequence>
<evidence type="ECO:0000313" key="2">
    <source>
        <dbReference type="Proteomes" id="UP000198211"/>
    </source>
</evidence>
<comment type="caution">
    <text evidence="1">The sequence shown here is derived from an EMBL/GenBank/DDBJ whole genome shotgun (WGS) entry which is preliminary data.</text>
</comment>
<keyword evidence="2" id="KW-1185">Reference proteome</keyword>
<proteinExistence type="predicted"/>
<dbReference type="Proteomes" id="UP000198211">
    <property type="component" value="Unassembled WGS sequence"/>
</dbReference>
<name>A0A225WNE7_9STRA</name>
<protein>
    <submittedName>
        <fullName evidence="1">Retrovirus-related Pol Polyprotein from transposon TNT 1-94</fullName>
    </submittedName>
</protein>
<evidence type="ECO:0000313" key="1">
    <source>
        <dbReference type="EMBL" id="OWZ19161.1"/>
    </source>
</evidence>
<accession>A0A225WNE7</accession>
<dbReference type="AlphaFoldDB" id="A0A225WNE7"/>
<reference evidence="2" key="1">
    <citation type="submission" date="2017-03" db="EMBL/GenBank/DDBJ databases">
        <title>Phytopthora megakarya and P. palmivora, two closely related causual agents of cacao black pod achieved similar genome size and gene model numbers by different mechanisms.</title>
        <authorList>
            <person name="Ali S."/>
            <person name="Shao J."/>
            <person name="Larry D.J."/>
            <person name="Kronmiller B."/>
            <person name="Shen D."/>
            <person name="Strem M.D."/>
            <person name="Melnick R.L."/>
            <person name="Guiltinan M.J."/>
            <person name="Tyler B.M."/>
            <person name="Meinhardt L.W."/>
            <person name="Bailey B.A."/>
        </authorList>
    </citation>
    <scope>NUCLEOTIDE SEQUENCE [LARGE SCALE GENOMIC DNA]</scope>
    <source>
        <strain evidence="2">zdho120</strain>
    </source>
</reference>
<gene>
    <name evidence="1" type="ORF">PHMEG_0006633</name>
</gene>